<dbReference type="Pfam" id="PF00095">
    <property type="entry name" value="WAP"/>
    <property type="match status" value="1"/>
</dbReference>
<dbReference type="GO" id="GO:0019731">
    <property type="term" value="P:antibacterial humoral response"/>
    <property type="evidence" value="ECO:0007669"/>
    <property type="project" value="TreeGrafter"/>
</dbReference>
<organism evidence="4 5">
    <name type="scientific">Phocoena sinus</name>
    <name type="common">Vaquita</name>
    <dbReference type="NCBI Taxonomy" id="42100"/>
    <lineage>
        <taxon>Eukaryota</taxon>
        <taxon>Metazoa</taxon>
        <taxon>Chordata</taxon>
        <taxon>Craniata</taxon>
        <taxon>Vertebrata</taxon>
        <taxon>Euteleostomi</taxon>
        <taxon>Mammalia</taxon>
        <taxon>Eutheria</taxon>
        <taxon>Laurasiatheria</taxon>
        <taxon>Artiodactyla</taxon>
        <taxon>Whippomorpha</taxon>
        <taxon>Cetacea</taxon>
        <taxon>Odontoceti</taxon>
        <taxon>Phocoenidae</taxon>
        <taxon>Phocoena</taxon>
    </lineage>
</organism>
<dbReference type="InterPro" id="IPR050514">
    <property type="entry name" value="WAP_four-disulfide_core"/>
</dbReference>
<dbReference type="GeneTree" id="ENSGT00940000166945"/>
<dbReference type="PRINTS" id="PR00003">
    <property type="entry name" value="4DISULPHCORE"/>
</dbReference>
<dbReference type="SUPFAM" id="SSF57256">
    <property type="entry name" value="Elafin-like"/>
    <property type="match status" value="1"/>
</dbReference>
<keyword evidence="2" id="KW-0732">Signal</keyword>
<evidence type="ECO:0000313" key="4">
    <source>
        <dbReference type="Ensembl" id="ENSPSNP00000026890.1"/>
    </source>
</evidence>
<dbReference type="GO" id="GO:0005615">
    <property type="term" value="C:extracellular space"/>
    <property type="evidence" value="ECO:0007669"/>
    <property type="project" value="TreeGrafter"/>
</dbReference>
<proteinExistence type="predicted"/>
<dbReference type="PANTHER" id="PTHR19441:SF91">
    <property type="entry name" value="WAP DOMAIN-CONTAINING PROTEIN"/>
    <property type="match status" value="1"/>
</dbReference>
<evidence type="ECO:0000313" key="5">
    <source>
        <dbReference type="Proteomes" id="UP000694554"/>
    </source>
</evidence>
<dbReference type="PROSITE" id="PS51390">
    <property type="entry name" value="WAP"/>
    <property type="match status" value="1"/>
</dbReference>
<evidence type="ECO:0000256" key="1">
    <source>
        <dbReference type="ARBA" id="ARBA00022690"/>
    </source>
</evidence>
<evidence type="ECO:0000256" key="2">
    <source>
        <dbReference type="SAM" id="SignalP"/>
    </source>
</evidence>
<dbReference type="Ensembl" id="ENSPSNT00000030217.1">
    <property type="protein sequence ID" value="ENSPSNP00000026890.1"/>
    <property type="gene ID" value="ENSPSNG00000019594.1"/>
</dbReference>
<reference evidence="4" key="2">
    <citation type="submission" date="2025-08" db="UniProtKB">
        <authorList>
            <consortium name="Ensembl"/>
        </authorList>
    </citation>
    <scope>IDENTIFICATION</scope>
</reference>
<dbReference type="GO" id="GO:0004867">
    <property type="term" value="F:serine-type endopeptidase inhibitor activity"/>
    <property type="evidence" value="ECO:0007669"/>
    <property type="project" value="TreeGrafter"/>
</dbReference>
<feature type="domain" description="WAP" evidence="3">
    <location>
        <begin position="24"/>
        <end position="71"/>
    </location>
</feature>
<reference evidence="4" key="3">
    <citation type="submission" date="2025-09" db="UniProtKB">
        <authorList>
            <consortium name="Ensembl"/>
        </authorList>
    </citation>
    <scope>IDENTIFICATION</scope>
</reference>
<name>A0A8C9CT29_PHOSS</name>
<reference evidence="4" key="1">
    <citation type="submission" date="2019-08" db="EMBL/GenBank/DDBJ databases">
        <title>Phocoena sinus (Vaquita) genome, mPhoSin1, primary haplotype.</title>
        <authorList>
            <person name="Morin P."/>
            <person name="Mountcastle J."/>
            <person name="Fungtammasan C."/>
            <person name="Rhie A."/>
            <person name="Rojas-Bracho L."/>
            <person name="Smith C.R."/>
            <person name="Taylor B.L."/>
            <person name="Gulland F.M.D."/>
            <person name="Musser W."/>
            <person name="Houck M."/>
            <person name="Haase B."/>
            <person name="Paez S."/>
            <person name="Howe K."/>
            <person name="Torrance J."/>
            <person name="Formenti G."/>
            <person name="Phillippy A."/>
            <person name="Ryder O."/>
            <person name="Jarvis E.D."/>
            <person name="Fedrigo O."/>
        </authorList>
    </citation>
    <scope>NUCLEOTIDE SEQUENCE [LARGE SCALE GENOMIC DNA]</scope>
</reference>
<keyword evidence="5" id="KW-1185">Reference proteome</keyword>
<dbReference type="GO" id="GO:0045087">
    <property type="term" value="P:innate immune response"/>
    <property type="evidence" value="ECO:0007669"/>
    <property type="project" value="TreeGrafter"/>
</dbReference>
<dbReference type="Proteomes" id="UP000694554">
    <property type="component" value="Chromosome 20"/>
</dbReference>
<dbReference type="AlphaFoldDB" id="A0A8C9CT29"/>
<evidence type="ECO:0000259" key="3">
    <source>
        <dbReference type="PROSITE" id="PS51390"/>
    </source>
</evidence>
<dbReference type="CDD" id="cd00199">
    <property type="entry name" value="WAP"/>
    <property type="match status" value="1"/>
</dbReference>
<feature type="chain" id="PRO_5034155818" description="WAP domain-containing protein" evidence="2">
    <location>
        <begin position="21"/>
        <end position="71"/>
    </location>
</feature>
<dbReference type="InterPro" id="IPR036645">
    <property type="entry name" value="Elafin-like_sf"/>
</dbReference>
<keyword evidence="1" id="KW-0646">Protease inhibitor</keyword>
<dbReference type="PANTHER" id="PTHR19441">
    <property type="entry name" value="WHEY ACDIC PROTEIN WAP"/>
    <property type="match status" value="1"/>
</dbReference>
<dbReference type="Gene3D" id="4.10.75.10">
    <property type="entry name" value="Elafin-like"/>
    <property type="match status" value="1"/>
</dbReference>
<protein>
    <recommendedName>
        <fullName evidence="3">WAP domain-containing protein</fullName>
    </recommendedName>
</protein>
<accession>A0A8C9CT29</accession>
<feature type="signal peptide" evidence="2">
    <location>
        <begin position="1"/>
        <end position="20"/>
    </location>
</feature>
<dbReference type="SMART" id="SM00217">
    <property type="entry name" value="WAP"/>
    <property type="match status" value="1"/>
</dbReference>
<sequence>LEVRLVVVLVPSLIFTLWDSVFIDERRPGTCPQLTPGSSGTCVEMCRGDESCPLGQKCCSNGCGHVCQTAV</sequence>
<dbReference type="InterPro" id="IPR008197">
    <property type="entry name" value="WAP_dom"/>
</dbReference>